<keyword evidence="1" id="KW-0670">Pyruvate</keyword>
<evidence type="ECO:0000313" key="2">
    <source>
        <dbReference type="Proteomes" id="UP000618952"/>
    </source>
</evidence>
<keyword evidence="1" id="KW-0418">Kinase</keyword>
<protein>
    <submittedName>
        <fullName evidence="1">Pyruvate kinase</fullName>
    </submittedName>
</protein>
<dbReference type="GO" id="GO:0016301">
    <property type="term" value="F:kinase activity"/>
    <property type="evidence" value="ECO:0007669"/>
    <property type="project" value="UniProtKB-KW"/>
</dbReference>
<dbReference type="RefSeq" id="WP_187587230.1">
    <property type="nucleotide sequence ID" value="NZ_JACLHY010000024.1"/>
</dbReference>
<comment type="caution">
    <text evidence="1">The sequence shown here is derived from an EMBL/GenBank/DDBJ whole genome shotgun (WGS) entry which is preliminary data.</text>
</comment>
<proteinExistence type="predicted"/>
<organism evidence="1 2">
    <name type="scientific">Arenibacter arenosicollis</name>
    <dbReference type="NCBI Taxonomy" id="2762274"/>
    <lineage>
        <taxon>Bacteria</taxon>
        <taxon>Pseudomonadati</taxon>
        <taxon>Bacteroidota</taxon>
        <taxon>Flavobacteriia</taxon>
        <taxon>Flavobacteriales</taxon>
        <taxon>Flavobacteriaceae</taxon>
        <taxon>Arenibacter</taxon>
    </lineage>
</organism>
<accession>A0ABR7QSF8</accession>
<evidence type="ECO:0000313" key="1">
    <source>
        <dbReference type="EMBL" id="MBC8769905.1"/>
    </source>
</evidence>
<sequence length="134" mass="15607">MEELKVGDKLYNVSQNGFGDFFRYSFSEVVRLTKTLAVLDNGERLRNKPVRSLINGDIGFALASNRWVYWHIVSGEIEQLAHEENEKIVINDWFKDRTFSASEKKMIFNLFKEKGILKGSDKNLDQTIELFKKL</sequence>
<gene>
    <name evidence="1" type="ORF">H4O18_18045</name>
</gene>
<name>A0ABR7QSF8_9FLAO</name>
<keyword evidence="1" id="KW-0808">Transferase</keyword>
<dbReference type="EMBL" id="JACLHY010000024">
    <property type="protein sequence ID" value="MBC8769905.1"/>
    <property type="molecule type" value="Genomic_DNA"/>
</dbReference>
<reference evidence="1 2" key="1">
    <citation type="submission" date="2020-08" db="EMBL/GenBank/DDBJ databases">
        <title>Arenibacter gaetbuli sp. nov., isolated from a sand dune.</title>
        <authorList>
            <person name="Park S."/>
            <person name="Yoon J.-H."/>
        </authorList>
    </citation>
    <scope>NUCLEOTIDE SEQUENCE [LARGE SCALE GENOMIC DNA]</scope>
    <source>
        <strain evidence="1 2">BSSL-BM3</strain>
    </source>
</reference>
<keyword evidence="2" id="KW-1185">Reference proteome</keyword>
<dbReference type="Proteomes" id="UP000618952">
    <property type="component" value="Unassembled WGS sequence"/>
</dbReference>